<dbReference type="PANTHER" id="PTHR42748">
    <property type="entry name" value="NITROGEN METABOLITE REPRESSION PROTEIN NMRA FAMILY MEMBER"/>
    <property type="match status" value="1"/>
</dbReference>
<evidence type="ECO:0000259" key="3">
    <source>
        <dbReference type="Pfam" id="PF05368"/>
    </source>
</evidence>
<evidence type="ECO:0000313" key="4">
    <source>
        <dbReference type="EMBL" id="KAF4452357.1"/>
    </source>
</evidence>
<dbReference type="PANTHER" id="PTHR42748:SF7">
    <property type="entry name" value="NMRA LIKE REDOX SENSOR 1-RELATED"/>
    <property type="match status" value="1"/>
</dbReference>
<gene>
    <name evidence="4" type="ORF">F53441_4809</name>
</gene>
<dbReference type="EMBL" id="JAADJG010000190">
    <property type="protein sequence ID" value="KAF4452357.1"/>
    <property type="molecule type" value="Genomic_DNA"/>
</dbReference>
<dbReference type="Pfam" id="PF05368">
    <property type="entry name" value="NmrA"/>
    <property type="match status" value="1"/>
</dbReference>
<proteinExistence type="inferred from homology"/>
<dbReference type="SUPFAM" id="SSF51735">
    <property type="entry name" value="NAD(P)-binding Rossmann-fold domains"/>
    <property type="match status" value="1"/>
</dbReference>
<dbReference type="InterPro" id="IPR008030">
    <property type="entry name" value="NmrA-like"/>
</dbReference>
<keyword evidence="2" id="KW-0521">NADP</keyword>
<keyword evidence="5" id="KW-1185">Reference proteome</keyword>
<evidence type="ECO:0000313" key="5">
    <source>
        <dbReference type="Proteomes" id="UP000605986"/>
    </source>
</evidence>
<protein>
    <submittedName>
        <fullName evidence="4">Cinnamoyl-CoA reductase</fullName>
    </submittedName>
</protein>
<dbReference type="Gene3D" id="3.90.25.10">
    <property type="entry name" value="UDP-galactose 4-epimerase, domain 1"/>
    <property type="match status" value="1"/>
</dbReference>
<dbReference type="InterPro" id="IPR051164">
    <property type="entry name" value="NmrA-like_oxidored"/>
</dbReference>
<sequence>MSTTKQARIIVVTGAGGGQGGGIVRALLASDQDWHVRALTKNTKSSSAEALREEYPRELESGRLSFVQADAYDLNSLRPAFAGAYGVFAATSEVRHGKVLVEEAEMLHEIEAGRNMVTAAKEAGVEHFVLSSLPDMVKATGGRFPGIHHMNNKHAIEQIAKESLKAVTSLIPGFFYTNMKWPHYSQRLSDGVVKFVISFPSQQPAQWVDAPYDMGRFTARVFDLGVEKTAGKTYLVMSQHITPEEMATIFTRVTGQPAIHDPISPSKFGELTAPFIGPAFQADAQQMMEWASIMPADKVCYGTMEAEKMDETFNDLGLKASTWEEWLRRSGWKGPE</sequence>
<accession>A0A8H4P922</accession>
<dbReference type="InterPro" id="IPR036291">
    <property type="entry name" value="NAD(P)-bd_dom_sf"/>
</dbReference>
<name>A0A8H4P922_9HYPO</name>
<dbReference type="Gene3D" id="3.40.50.720">
    <property type="entry name" value="NAD(P)-binding Rossmann-like Domain"/>
    <property type="match status" value="1"/>
</dbReference>
<dbReference type="OrthoDB" id="3358371at2759"/>
<organism evidence="4 5">
    <name type="scientific">Fusarium austroafricanum</name>
    <dbReference type="NCBI Taxonomy" id="2364996"/>
    <lineage>
        <taxon>Eukaryota</taxon>
        <taxon>Fungi</taxon>
        <taxon>Dikarya</taxon>
        <taxon>Ascomycota</taxon>
        <taxon>Pezizomycotina</taxon>
        <taxon>Sordariomycetes</taxon>
        <taxon>Hypocreomycetidae</taxon>
        <taxon>Hypocreales</taxon>
        <taxon>Nectriaceae</taxon>
        <taxon>Fusarium</taxon>
        <taxon>Fusarium concolor species complex</taxon>
    </lineage>
</organism>
<comment type="caution">
    <text evidence="4">The sequence shown here is derived from an EMBL/GenBank/DDBJ whole genome shotgun (WGS) entry which is preliminary data.</text>
</comment>
<feature type="domain" description="NmrA-like" evidence="3">
    <location>
        <begin position="9"/>
        <end position="327"/>
    </location>
</feature>
<evidence type="ECO:0000256" key="2">
    <source>
        <dbReference type="ARBA" id="ARBA00022857"/>
    </source>
</evidence>
<comment type="similarity">
    <text evidence="1">Belongs to the NmrA-type oxidoreductase family.</text>
</comment>
<evidence type="ECO:0000256" key="1">
    <source>
        <dbReference type="ARBA" id="ARBA00006328"/>
    </source>
</evidence>
<dbReference type="Proteomes" id="UP000605986">
    <property type="component" value="Unassembled WGS sequence"/>
</dbReference>
<reference evidence="4" key="1">
    <citation type="submission" date="2020-01" db="EMBL/GenBank/DDBJ databases">
        <title>Identification and distribution of gene clusters putatively required for synthesis of sphingolipid metabolism inhibitors in phylogenetically diverse species of the filamentous fungus Fusarium.</title>
        <authorList>
            <person name="Kim H.-S."/>
            <person name="Busman M."/>
            <person name="Brown D.W."/>
            <person name="Divon H."/>
            <person name="Uhlig S."/>
            <person name="Proctor R.H."/>
        </authorList>
    </citation>
    <scope>NUCLEOTIDE SEQUENCE</scope>
    <source>
        <strain evidence="4">NRRL 53441</strain>
    </source>
</reference>
<dbReference type="AlphaFoldDB" id="A0A8H4P922"/>